<dbReference type="AlphaFoldDB" id="A0AAD8FDZ3"/>
<evidence type="ECO:0000313" key="2">
    <source>
        <dbReference type="EMBL" id="KAK0060333.1"/>
    </source>
</evidence>
<name>A0AAD8FDZ3_BIOPF</name>
<dbReference type="Proteomes" id="UP001233172">
    <property type="component" value="Unassembled WGS sequence"/>
</dbReference>
<feature type="region of interest" description="Disordered" evidence="1">
    <location>
        <begin position="49"/>
        <end position="70"/>
    </location>
</feature>
<feature type="region of interest" description="Disordered" evidence="1">
    <location>
        <begin position="23"/>
        <end position="42"/>
    </location>
</feature>
<organism evidence="2 3">
    <name type="scientific">Biomphalaria pfeifferi</name>
    <name type="common">Bloodfluke planorb</name>
    <name type="synonym">Freshwater snail</name>
    <dbReference type="NCBI Taxonomy" id="112525"/>
    <lineage>
        <taxon>Eukaryota</taxon>
        <taxon>Metazoa</taxon>
        <taxon>Spiralia</taxon>
        <taxon>Lophotrochozoa</taxon>
        <taxon>Mollusca</taxon>
        <taxon>Gastropoda</taxon>
        <taxon>Heterobranchia</taxon>
        <taxon>Euthyneura</taxon>
        <taxon>Panpulmonata</taxon>
        <taxon>Hygrophila</taxon>
        <taxon>Lymnaeoidea</taxon>
        <taxon>Planorbidae</taxon>
        <taxon>Biomphalaria</taxon>
    </lineage>
</organism>
<comment type="caution">
    <text evidence="2">The sequence shown here is derived from an EMBL/GenBank/DDBJ whole genome shotgun (WGS) entry which is preliminary data.</text>
</comment>
<gene>
    <name evidence="2" type="ORF">Bpfe_010167</name>
</gene>
<evidence type="ECO:0000256" key="1">
    <source>
        <dbReference type="SAM" id="MobiDB-lite"/>
    </source>
</evidence>
<keyword evidence="3" id="KW-1185">Reference proteome</keyword>
<feature type="compositionally biased region" description="Basic and acidic residues" evidence="1">
    <location>
        <begin position="29"/>
        <end position="42"/>
    </location>
</feature>
<reference evidence="2" key="1">
    <citation type="journal article" date="2023" name="PLoS Negl. Trop. Dis.">
        <title>A genome sequence for Biomphalaria pfeifferi, the major vector snail for the human-infecting parasite Schistosoma mansoni.</title>
        <authorList>
            <person name="Bu L."/>
            <person name="Lu L."/>
            <person name="Laidemitt M.R."/>
            <person name="Zhang S.M."/>
            <person name="Mutuku M."/>
            <person name="Mkoji G."/>
            <person name="Steinauer M."/>
            <person name="Loker E.S."/>
        </authorList>
    </citation>
    <scope>NUCLEOTIDE SEQUENCE</scope>
    <source>
        <strain evidence="2">KasaAsao</strain>
    </source>
</reference>
<evidence type="ECO:0000313" key="3">
    <source>
        <dbReference type="Proteomes" id="UP001233172"/>
    </source>
</evidence>
<protein>
    <submittedName>
        <fullName evidence="2">Uncharacterized protein</fullName>
    </submittedName>
</protein>
<accession>A0AAD8FDZ3</accession>
<proteinExistence type="predicted"/>
<reference evidence="2" key="2">
    <citation type="submission" date="2023-04" db="EMBL/GenBank/DDBJ databases">
        <authorList>
            <person name="Bu L."/>
            <person name="Lu L."/>
            <person name="Laidemitt M.R."/>
            <person name="Zhang S.M."/>
            <person name="Mutuku M."/>
            <person name="Mkoji G."/>
            <person name="Steinauer M."/>
            <person name="Loker E.S."/>
        </authorList>
    </citation>
    <scope>NUCLEOTIDE SEQUENCE</scope>
    <source>
        <strain evidence="2">KasaAsao</strain>
        <tissue evidence="2">Whole Snail</tissue>
    </source>
</reference>
<dbReference type="EMBL" id="JASAOG010000036">
    <property type="protein sequence ID" value="KAK0060333.1"/>
    <property type="molecule type" value="Genomic_DNA"/>
</dbReference>
<sequence length="127" mass="14568">MMKQRTFMTQFQGLDTRNHMIRKHSKRTATRDRHPDTFEKQDTVKHLHSLNRSDHTSTISSSQSQDIQGVNSQEKRIHYLLANGDAERVIARCTFCYGDVANSVFQVIGIPAVLKLIPKHDSFSIIT</sequence>
<feature type="compositionally biased region" description="Low complexity" evidence="1">
    <location>
        <begin position="56"/>
        <end position="67"/>
    </location>
</feature>